<feature type="non-terminal residue" evidence="2">
    <location>
        <position position="1"/>
    </location>
</feature>
<protein>
    <recommendedName>
        <fullName evidence="1">Aldehyde oxidase/xanthine dehydrogenase a/b hammerhead domain-containing protein</fullName>
    </recommendedName>
</protein>
<feature type="non-terminal residue" evidence="2">
    <location>
        <position position="231"/>
    </location>
</feature>
<dbReference type="AlphaFoldDB" id="A0A382MWL6"/>
<accession>A0A382MWL6</accession>
<dbReference type="Gene3D" id="3.90.1170.50">
    <property type="entry name" value="Aldehyde oxidase/xanthine dehydrogenase, a/b hammerhead"/>
    <property type="match status" value="1"/>
</dbReference>
<dbReference type="InterPro" id="IPR000674">
    <property type="entry name" value="Ald_Oxase/Xan_DH_a/b"/>
</dbReference>
<sequence>VIGFHLPFSNRLLAAGLGLKRSFAPNAWIIVQPDNQVIFKVTKSEMGQGVWTSLPMILAEEMDLDWSTIKIEQALESEGTGGSRSIRGLWKPLRKAGATAKDMLLEAAAQEWKVEKSDCVAENGMINHKPTGKKFKYGELAIAASKLSLPGKVLLKNPSDFKLIGTDALRKDTPLKVNGQAQFAMDVHLEGMVYAFVVRCPIFGGTLKSMDTRKAMAINGVLNIFEVSNGI</sequence>
<dbReference type="InterPro" id="IPR052516">
    <property type="entry name" value="N-heterocyclic_Hydroxylase"/>
</dbReference>
<evidence type="ECO:0000313" key="2">
    <source>
        <dbReference type="EMBL" id="SVC53279.1"/>
    </source>
</evidence>
<dbReference type="GO" id="GO:0016491">
    <property type="term" value="F:oxidoreductase activity"/>
    <property type="evidence" value="ECO:0007669"/>
    <property type="project" value="InterPro"/>
</dbReference>
<dbReference type="EMBL" id="UINC01096415">
    <property type="protein sequence ID" value="SVC53279.1"/>
    <property type="molecule type" value="Genomic_DNA"/>
</dbReference>
<dbReference type="Pfam" id="PF20256">
    <property type="entry name" value="MoCoBD_2"/>
    <property type="match status" value="1"/>
</dbReference>
<organism evidence="2">
    <name type="scientific">marine metagenome</name>
    <dbReference type="NCBI Taxonomy" id="408172"/>
    <lineage>
        <taxon>unclassified sequences</taxon>
        <taxon>metagenomes</taxon>
        <taxon>ecological metagenomes</taxon>
    </lineage>
</organism>
<evidence type="ECO:0000259" key="1">
    <source>
        <dbReference type="SMART" id="SM01008"/>
    </source>
</evidence>
<dbReference type="InterPro" id="IPR046867">
    <property type="entry name" value="AldOxase/xan_DH_MoCoBD2"/>
</dbReference>
<reference evidence="2" key="1">
    <citation type="submission" date="2018-05" db="EMBL/GenBank/DDBJ databases">
        <authorList>
            <person name="Lanie J.A."/>
            <person name="Ng W.-L."/>
            <person name="Kazmierczak K.M."/>
            <person name="Andrzejewski T.M."/>
            <person name="Davidsen T.M."/>
            <person name="Wayne K.J."/>
            <person name="Tettelin H."/>
            <person name="Glass J.I."/>
            <person name="Rusch D."/>
            <person name="Podicherti R."/>
            <person name="Tsui H.-C.T."/>
            <person name="Winkler M.E."/>
        </authorList>
    </citation>
    <scope>NUCLEOTIDE SEQUENCE</scope>
</reference>
<feature type="domain" description="Aldehyde oxidase/xanthine dehydrogenase a/b hammerhead" evidence="1">
    <location>
        <begin position="178"/>
        <end position="229"/>
    </location>
</feature>
<dbReference type="InterPro" id="IPR037165">
    <property type="entry name" value="AldOxase/xan_DH_Mopterin-bd_sf"/>
</dbReference>
<dbReference type="Gene3D" id="3.30.365.10">
    <property type="entry name" value="Aldehyde oxidase/xanthine dehydrogenase, molybdopterin binding domain"/>
    <property type="match status" value="1"/>
</dbReference>
<dbReference type="SUPFAM" id="SSF56003">
    <property type="entry name" value="Molybdenum cofactor-binding domain"/>
    <property type="match status" value="1"/>
</dbReference>
<dbReference type="PANTHER" id="PTHR47495">
    <property type="entry name" value="ALDEHYDE DEHYDROGENASE"/>
    <property type="match status" value="1"/>
</dbReference>
<dbReference type="PANTHER" id="PTHR47495:SF2">
    <property type="entry name" value="ALDEHYDE DEHYDROGENASE"/>
    <property type="match status" value="1"/>
</dbReference>
<name>A0A382MWL6_9ZZZZ</name>
<proteinExistence type="predicted"/>
<gene>
    <name evidence="2" type="ORF">METZ01_LOCUS306133</name>
</gene>
<dbReference type="SMART" id="SM01008">
    <property type="entry name" value="Ald_Xan_dh_C"/>
    <property type="match status" value="1"/>
</dbReference>